<evidence type="ECO:0000256" key="1">
    <source>
        <dbReference type="ARBA" id="ARBA00004651"/>
    </source>
</evidence>
<name>A0ABV0EJV6_9ENTE</name>
<feature type="transmembrane region" description="Helical" evidence="7">
    <location>
        <begin position="299"/>
        <end position="320"/>
    </location>
</feature>
<accession>A0ABV0EJV6</accession>
<dbReference type="Pfam" id="PF07690">
    <property type="entry name" value="MFS_1"/>
    <property type="match status" value="1"/>
</dbReference>
<feature type="transmembrane region" description="Helical" evidence="7">
    <location>
        <begin position="494"/>
        <end position="511"/>
    </location>
</feature>
<dbReference type="Proteomes" id="UP000664357">
    <property type="component" value="Unassembled WGS sequence"/>
</dbReference>
<feature type="transmembrane region" description="Helical" evidence="7">
    <location>
        <begin position="103"/>
        <end position="121"/>
    </location>
</feature>
<evidence type="ECO:0000256" key="2">
    <source>
        <dbReference type="ARBA" id="ARBA00022448"/>
    </source>
</evidence>
<dbReference type="Gene3D" id="1.20.1720.10">
    <property type="entry name" value="Multidrug resistance protein D"/>
    <property type="match status" value="1"/>
</dbReference>
<feature type="domain" description="Major facilitator superfamily (MFS) profile" evidence="8">
    <location>
        <begin position="8"/>
        <end position="515"/>
    </location>
</feature>
<keyword evidence="10" id="KW-1185">Reference proteome</keyword>
<sequence length="517" mass="56761">MKNKQLFTLLTMAIGIFLCILDTTVMNIALPAIQTGLHTDLNKLQWALNIYTITFATLTIPLGRLADHFGQNRVYLIGLFVFIVGSMISGASSSVNLLIVGRGIQSIGAAIIFPTSMTIGINTIDIKQRDQAILILGLTQGLAAAFGPTFGGLFTQLWTWRSIFFINVPFAVLSLILCLILLPFKNESRVKTSVDVLGMILSGIILFSLTLALVQGSTWGWLSFSILGLFTTFSISLILFLLHESRCTNPMIQLDLFKHRHFVGSIVVTVISGIFFVAIIVILPSYFTKIQGYSELQAAIMITPATLMVLIFSPFSGLLLKKIGPRLLITTGVLAIIAGYVGMSVSNLTIYWQLAVSISLIGIGYGIIVGPITILSAGNFTGDLLTASQSVTGVFRQIGTVLAVAIFVTALSNNLVTAKRIIWDDAQNSVKKICVSENERKKIATLTYHDIYFSEGSSDNIKQTEKISPQVKKYRLGVKKNVQIQMTNAFIRPYRIATPFTVAFLSSIFIFKRKRYN</sequence>
<dbReference type="CDD" id="cd17321">
    <property type="entry name" value="MFS_MMR_MDR_like"/>
    <property type="match status" value="1"/>
</dbReference>
<feature type="transmembrane region" description="Helical" evidence="7">
    <location>
        <begin position="133"/>
        <end position="158"/>
    </location>
</feature>
<comment type="subcellular location">
    <subcellularLocation>
        <location evidence="1">Cell membrane</location>
        <topology evidence="1">Multi-pass membrane protein</topology>
    </subcellularLocation>
</comment>
<dbReference type="Gene3D" id="1.20.1250.20">
    <property type="entry name" value="MFS general substrate transporter like domains"/>
    <property type="match status" value="1"/>
</dbReference>
<feature type="transmembrane region" description="Helical" evidence="7">
    <location>
        <begin position="74"/>
        <end position="91"/>
    </location>
</feature>
<dbReference type="InterPro" id="IPR020846">
    <property type="entry name" value="MFS_dom"/>
</dbReference>
<feature type="transmembrane region" description="Helical" evidence="7">
    <location>
        <begin position="398"/>
        <end position="416"/>
    </location>
</feature>
<evidence type="ECO:0000313" key="9">
    <source>
        <dbReference type="EMBL" id="MEO1768866.1"/>
    </source>
</evidence>
<feature type="transmembrane region" description="Helical" evidence="7">
    <location>
        <begin position="164"/>
        <end position="184"/>
    </location>
</feature>
<feature type="transmembrane region" description="Helical" evidence="7">
    <location>
        <begin position="7"/>
        <end position="32"/>
    </location>
</feature>
<keyword evidence="6 7" id="KW-0472">Membrane</keyword>
<organism evidence="9 10">
    <name type="scientific">Candidatus Enterococcus ferrettii</name>
    <dbReference type="NCBI Taxonomy" id="2815324"/>
    <lineage>
        <taxon>Bacteria</taxon>
        <taxon>Bacillati</taxon>
        <taxon>Bacillota</taxon>
        <taxon>Bacilli</taxon>
        <taxon>Lactobacillales</taxon>
        <taxon>Enterococcaceae</taxon>
        <taxon>Enterococcus</taxon>
    </lineage>
</organism>
<feature type="transmembrane region" description="Helical" evidence="7">
    <location>
        <begin position="220"/>
        <end position="242"/>
    </location>
</feature>
<feature type="transmembrane region" description="Helical" evidence="7">
    <location>
        <begin position="351"/>
        <end position="377"/>
    </location>
</feature>
<proteinExistence type="predicted"/>
<reference evidence="9 10" key="1">
    <citation type="submission" date="2024-02" db="EMBL/GenBank/DDBJ databases">
        <title>The Genome Sequence of Enterococcus sp. DIV0159.</title>
        <authorList>
            <person name="Earl A."/>
            <person name="Manson A."/>
            <person name="Gilmore M."/>
            <person name="Sanders J."/>
            <person name="Shea T."/>
            <person name="Howe W."/>
            <person name="Livny J."/>
            <person name="Cuomo C."/>
            <person name="Neafsey D."/>
            <person name="Birren B."/>
        </authorList>
    </citation>
    <scope>NUCLEOTIDE SEQUENCE [LARGE SCALE GENOMIC DNA]</scope>
    <source>
        <strain evidence="9 10">665A</strain>
    </source>
</reference>
<evidence type="ECO:0000256" key="7">
    <source>
        <dbReference type="SAM" id="Phobius"/>
    </source>
</evidence>
<dbReference type="NCBIfam" id="TIGR00711">
    <property type="entry name" value="efflux_EmrB"/>
    <property type="match status" value="1"/>
</dbReference>
<dbReference type="InterPro" id="IPR011701">
    <property type="entry name" value="MFS"/>
</dbReference>
<dbReference type="PANTHER" id="PTHR42718">
    <property type="entry name" value="MAJOR FACILITATOR SUPERFAMILY MULTIDRUG TRANSPORTER MFSC"/>
    <property type="match status" value="1"/>
</dbReference>
<dbReference type="InterPro" id="IPR036259">
    <property type="entry name" value="MFS_trans_sf"/>
</dbReference>
<dbReference type="SUPFAM" id="SSF103473">
    <property type="entry name" value="MFS general substrate transporter"/>
    <property type="match status" value="2"/>
</dbReference>
<evidence type="ECO:0000313" key="10">
    <source>
        <dbReference type="Proteomes" id="UP000664357"/>
    </source>
</evidence>
<dbReference type="PANTHER" id="PTHR42718:SF46">
    <property type="entry name" value="BLR6921 PROTEIN"/>
    <property type="match status" value="1"/>
</dbReference>
<evidence type="ECO:0000259" key="8">
    <source>
        <dbReference type="PROSITE" id="PS50850"/>
    </source>
</evidence>
<feature type="transmembrane region" description="Helical" evidence="7">
    <location>
        <begin position="327"/>
        <end position="345"/>
    </location>
</feature>
<evidence type="ECO:0000256" key="3">
    <source>
        <dbReference type="ARBA" id="ARBA00022475"/>
    </source>
</evidence>
<keyword evidence="3" id="KW-1003">Cell membrane</keyword>
<evidence type="ECO:0000256" key="6">
    <source>
        <dbReference type="ARBA" id="ARBA00023136"/>
    </source>
</evidence>
<keyword evidence="5 7" id="KW-1133">Transmembrane helix</keyword>
<gene>
    <name evidence="9" type="ORF">JZO67_000805</name>
</gene>
<dbReference type="EMBL" id="JAFREL020000001">
    <property type="protein sequence ID" value="MEO1768866.1"/>
    <property type="molecule type" value="Genomic_DNA"/>
</dbReference>
<dbReference type="PROSITE" id="PS50850">
    <property type="entry name" value="MFS"/>
    <property type="match status" value="1"/>
</dbReference>
<dbReference type="RefSeq" id="WP_207700630.1">
    <property type="nucleotide sequence ID" value="NZ_JAFREL020000001.1"/>
</dbReference>
<protein>
    <recommendedName>
        <fullName evidence="8">Major facilitator superfamily (MFS) profile domain-containing protein</fullName>
    </recommendedName>
</protein>
<feature type="transmembrane region" description="Helical" evidence="7">
    <location>
        <begin position="262"/>
        <end position="287"/>
    </location>
</feature>
<comment type="caution">
    <text evidence="9">The sequence shown here is derived from an EMBL/GenBank/DDBJ whole genome shotgun (WGS) entry which is preliminary data.</text>
</comment>
<feature type="transmembrane region" description="Helical" evidence="7">
    <location>
        <begin position="196"/>
        <end position="214"/>
    </location>
</feature>
<dbReference type="InterPro" id="IPR004638">
    <property type="entry name" value="EmrB-like"/>
</dbReference>
<dbReference type="PRINTS" id="PR01036">
    <property type="entry name" value="TCRTETB"/>
</dbReference>
<evidence type="ECO:0000256" key="4">
    <source>
        <dbReference type="ARBA" id="ARBA00022692"/>
    </source>
</evidence>
<keyword evidence="2" id="KW-0813">Transport</keyword>
<evidence type="ECO:0000256" key="5">
    <source>
        <dbReference type="ARBA" id="ARBA00022989"/>
    </source>
</evidence>
<keyword evidence="4 7" id="KW-0812">Transmembrane</keyword>
<feature type="transmembrane region" description="Helical" evidence="7">
    <location>
        <begin position="44"/>
        <end position="62"/>
    </location>
</feature>